<sequence>MYPDEIGISPSAIRGVKSAIQSRHGILSSQSCRDLKLTRIDRCSQSGYRDLGKHAIDSNLTTGSLPSKRTLGTGYQACSRRHVSAARNMSSADACDVCPPRLVPVIARYQAQQVYSFIGYDSKIDALSTAHSIGSHLRTRARAKNALNITYMDLTPHRQASLIRIAHGLTKGETDIGNNGRTAVGVGVGVGGLSLFPQTDRTTDVLRHLTMSPYAMFPGFLLRRDPS</sequence>
<evidence type="ECO:0000313" key="1">
    <source>
        <dbReference type="EMBL" id="KAK1925251.1"/>
    </source>
</evidence>
<evidence type="ECO:0000313" key="2">
    <source>
        <dbReference type="Proteomes" id="UP001182556"/>
    </source>
</evidence>
<reference evidence="1" key="1">
    <citation type="submission" date="2023-02" db="EMBL/GenBank/DDBJ databases">
        <title>Identification and recombinant expression of a fungal hydrolase from Papiliotrema laurentii that hydrolyzes apple cutin and clears colloidal polyester polyurethane.</title>
        <authorList>
            <consortium name="DOE Joint Genome Institute"/>
            <person name="Roman V.A."/>
            <person name="Bojanowski C."/>
            <person name="Crable B.R."/>
            <person name="Wagner D.N."/>
            <person name="Hung C.S."/>
            <person name="Nadeau L.J."/>
            <person name="Schratz L."/>
            <person name="Haridas S."/>
            <person name="Pangilinan J."/>
            <person name="Lipzen A."/>
            <person name="Na H."/>
            <person name="Yan M."/>
            <person name="Ng V."/>
            <person name="Grigoriev I.V."/>
            <person name="Spatafora J.W."/>
            <person name="Barlow D."/>
            <person name="Biffinger J."/>
            <person name="Kelley-Loughnane N."/>
            <person name="Varaljay V.A."/>
            <person name="Crookes-Goodson W.J."/>
        </authorList>
    </citation>
    <scope>NUCLEOTIDE SEQUENCE</scope>
    <source>
        <strain evidence="1">5307AH</strain>
    </source>
</reference>
<organism evidence="1 2">
    <name type="scientific">Papiliotrema laurentii</name>
    <name type="common">Cryptococcus laurentii</name>
    <dbReference type="NCBI Taxonomy" id="5418"/>
    <lineage>
        <taxon>Eukaryota</taxon>
        <taxon>Fungi</taxon>
        <taxon>Dikarya</taxon>
        <taxon>Basidiomycota</taxon>
        <taxon>Agaricomycotina</taxon>
        <taxon>Tremellomycetes</taxon>
        <taxon>Tremellales</taxon>
        <taxon>Rhynchogastremaceae</taxon>
        <taxon>Papiliotrema</taxon>
    </lineage>
</organism>
<protein>
    <submittedName>
        <fullName evidence="1">Uncharacterized protein</fullName>
    </submittedName>
</protein>
<dbReference type="AlphaFoldDB" id="A0AAD9L6B5"/>
<accession>A0AAD9L6B5</accession>
<proteinExistence type="predicted"/>
<gene>
    <name evidence="1" type="ORF">DB88DRAFT_185873</name>
</gene>
<dbReference type="Proteomes" id="UP001182556">
    <property type="component" value="Unassembled WGS sequence"/>
</dbReference>
<dbReference type="EMBL" id="JAODAN010000003">
    <property type="protein sequence ID" value="KAK1925251.1"/>
    <property type="molecule type" value="Genomic_DNA"/>
</dbReference>
<name>A0AAD9L6B5_PAPLA</name>
<comment type="caution">
    <text evidence="1">The sequence shown here is derived from an EMBL/GenBank/DDBJ whole genome shotgun (WGS) entry which is preliminary data.</text>
</comment>
<keyword evidence="2" id="KW-1185">Reference proteome</keyword>